<keyword evidence="2" id="KW-0813">Transport</keyword>
<dbReference type="EMBL" id="JACPUR010000035">
    <property type="protein sequence ID" value="MBI3128793.1"/>
    <property type="molecule type" value="Genomic_DNA"/>
</dbReference>
<evidence type="ECO:0000313" key="10">
    <source>
        <dbReference type="EMBL" id="MBI3128793.1"/>
    </source>
</evidence>
<dbReference type="AlphaFoldDB" id="A0A932I2A5"/>
<gene>
    <name evidence="10" type="ORF">HYZ11_14405</name>
</gene>
<dbReference type="Pfam" id="PF02653">
    <property type="entry name" value="BPD_transp_2"/>
    <property type="match status" value="1"/>
</dbReference>
<feature type="transmembrane region" description="Helical" evidence="9">
    <location>
        <begin position="12"/>
        <end position="31"/>
    </location>
</feature>
<organism evidence="10 11">
    <name type="scientific">Tectimicrobiota bacterium</name>
    <dbReference type="NCBI Taxonomy" id="2528274"/>
    <lineage>
        <taxon>Bacteria</taxon>
        <taxon>Pseudomonadati</taxon>
        <taxon>Nitrospinota/Tectimicrobiota group</taxon>
        <taxon>Candidatus Tectimicrobiota</taxon>
    </lineage>
</organism>
<dbReference type="GO" id="GO:0005886">
    <property type="term" value="C:plasma membrane"/>
    <property type="evidence" value="ECO:0007669"/>
    <property type="project" value="UniProtKB-SubCell"/>
</dbReference>
<name>A0A932I2A5_UNCTE</name>
<dbReference type="PANTHER" id="PTHR11795">
    <property type="entry name" value="BRANCHED-CHAIN AMINO ACID TRANSPORT SYSTEM PERMEASE PROTEIN LIVH"/>
    <property type="match status" value="1"/>
</dbReference>
<feature type="transmembrane region" description="Helical" evidence="9">
    <location>
        <begin position="37"/>
        <end position="54"/>
    </location>
</feature>
<evidence type="ECO:0000256" key="5">
    <source>
        <dbReference type="ARBA" id="ARBA00022970"/>
    </source>
</evidence>
<keyword evidence="3" id="KW-1003">Cell membrane</keyword>
<dbReference type="InterPro" id="IPR001851">
    <property type="entry name" value="ABC_transp_permease"/>
</dbReference>
<feature type="transmembrane region" description="Helical" evidence="9">
    <location>
        <begin position="227"/>
        <end position="252"/>
    </location>
</feature>
<evidence type="ECO:0000256" key="1">
    <source>
        <dbReference type="ARBA" id="ARBA00004651"/>
    </source>
</evidence>
<comment type="caution">
    <text evidence="10">The sequence shown here is derived from an EMBL/GenBank/DDBJ whole genome shotgun (WGS) entry which is preliminary data.</text>
</comment>
<evidence type="ECO:0000256" key="2">
    <source>
        <dbReference type="ARBA" id="ARBA00022448"/>
    </source>
</evidence>
<dbReference type="Proteomes" id="UP000782312">
    <property type="component" value="Unassembled WGS sequence"/>
</dbReference>
<evidence type="ECO:0000256" key="6">
    <source>
        <dbReference type="ARBA" id="ARBA00022989"/>
    </source>
</evidence>
<protein>
    <submittedName>
        <fullName evidence="10">Branched-chain amino acid ABC transporter permease</fullName>
    </submittedName>
</protein>
<feature type="transmembrane region" description="Helical" evidence="9">
    <location>
        <begin position="139"/>
        <end position="161"/>
    </location>
</feature>
<sequence>MELLLNAVKDGLLLGGFYGAISVGLTISFGLLDVVNIAHPIFIILGSYIAYVLNSTWGVDPLLAGLLPAPLFYWLGVAVYRVYYRSFERRGEESLRGLVFFFGILFLIEVSLIITYGVDYRLVSAGYIGRSLDLGGLSFAYRLLVPFLAGSLLTLALFLFLTRTFYGKAIMGVSQDRFALQLMGADPVKIKTIAFGLSIATTSLAGALLIIIGPVEPSVGRVYIGRVFAVVVLGGMGSVGGTLVAAIIVGVAESLTSIFVGPAWSEAVSFALLLLALAVRPSGLFGR</sequence>
<evidence type="ECO:0000256" key="8">
    <source>
        <dbReference type="ARBA" id="ARBA00037998"/>
    </source>
</evidence>
<dbReference type="GO" id="GO:0006865">
    <property type="term" value="P:amino acid transport"/>
    <property type="evidence" value="ECO:0007669"/>
    <property type="project" value="UniProtKB-KW"/>
</dbReference>
<accession>A0A932I2A5</accession>
<evidence type="ECO:0000313" key="11">
    <source>
        <dbReference type="Proteomes" id="UP000782312"/>
    </source>
</evidence>
<comment type="similarity">
    <text evidence="8">Belongs to the binding-protein-dependent transport system permease family. LivHM subfamily.</text>
</comment>
<proteinExistence type="inferred from homology"/>
<dbReference type="InterPro" id="IPR052157">
    <property type="entry name" value="BCAA_transport_permease"/>
</dbReference>
<feature type="transmembrane region" description="Helical" evidence="9">
    <location>
        <begin position="193"/>
        <end position="215"/>
    </location>
</feature>
<keyword evidence="4 9" id="KW-0812">Transmembrane</keyword>
<reference evidence="10" key="1">
    <citation type="submission" date="2020-07" db="EMBL/GenBank/DDBJ databases">
        <title>Huge and variable diversity of episymbiotic CPR bacteria and DPANN archaea in groundwater ecosystems.</title>
        <authorList>
            <person name="He C.Y."/>
            <person name="Keren R."/>
            <person name="Whittaker M."/>
            <person name="Farag I.F."/>
            <person name="Doudna J."/>
            <person name="Cate J.H.D."/>
            <person name="Banfield J.F."/>
        </authorList>
    </citation>
    <scope>NUCLEOTIDE SEQUENCE</scope>
    <source>
        <strain evidence="10">NC_groundwater_763_Ag_S-0.2um_68_21</strain>
    </source>
</reference>
<keyword evidence="5" id="KW-0029">Amino-acid transport</keyword>
<evidence type="ECO:0000256" key="9">
    <source>
        <dbReference type="SAM" id="Phobius"/>
    </source>
</evidence>
<dbReference type="GO" id="GO:0022857">
    <property type="term" value="F:transmembrane transporter activity"/>
    <property type="evidence" value="ECO:0007669"/>
    <property type="project" value="InterPro"/>
</dbReference>
<keyword evidence="6 9" id="KW-1133">Transmembrane helix</keyword>
<keyword evidence="7 9" id="KW-0472">Membrane</keyword>
<evidence type="ECO:0000256" key="7">
    <source>
        <dbReference type="ARBA" id="ARBA00023136"/>
    </source>
</evidence>
<evidence type="ECO:0000256" key="4">
    <source>
        <dbReference type="ARBA" id="ARBA00022692"/>
    </source>
</evidence>
<evidence type="ECO:0000256" key="3">
    <source>
        <dbReference type="ARBA" id="ARBA00022475"/>
    </source>
</evidence>
<dbReference type="CDD" id="cd06582">
    <property type="entry name" value="TM_PBP1_LivH_like"/>
    <property type="match status" value="1"/>
</dbReference>
<feature type="transmembrane region" description="Helical" evidence="9">
    <location>
        <begin position="61"/>
        <end position="83"/>
    </location>
</feature>
<comment type="subcellular location">
    <subcellularLocation>
        <location evidence="1">Cell membrane</location>
        <topology evidence="1">Multi-pass membrane protein</topology>
    </subcellularLocation>
</comment>
<feature type="transmembrane region" description="Helical" evidence="9">
    <location>
        <begin position="258"/>
        <end position="279"/>
    </location>
</feature>
<dbReference type="PANTHER" id="PTHR11795:SF445">
    <property type="entry name" value="AMINO ACID ABC TRANSPORTER PERMEASE PROTEIN"/>
    <property type="match status" value="1"/>
</dbReference>
<feature type="transmembrane region" description="Helical" evidence="9">
    <location>
        <begin position="95"/>
        <end position="118"/>
    </location>
</feature>